<sequence length="207" mass="22825">MVKGKKTDAPATATEPKTPAKKATKVVKKAVAKETPVKEAAPVAVPPPAEAEPVSEENNLLELSSVFFAKLQNMTQLITQLKSEYRALEKKWHREIKQSQKVAKKKRKNGNRAPSGFVKPTRISDELATFLGVDKGVEMARTDVTKEITAYIRAHSLQDKDNGRQINPDAKLKKLLSLGGDDVLTYFNLQKFMSPHFAKSVKAEASA</sequence>
<organism evidence="3">
    <name type="scientific">viral metagenome</name>
    <dbReference type="NCBI Taxonomy" id="1070528"/>
    <lineage>
        <taxon>unclassified sequences</taxon>
        <taxon>metagenomes</taxon>
        <taxon>organismal metagenomes</taxon>
    </lineage>
</organism>
<reference evidence="3" key="1">
    <citation type="journal article" date="2020" name="Nature">
        <title>Giant virus diversity and host interactions through global metagenomics.</title>
        <authorList>
            <person name="Schulz F."/>
            <person name="Roux S."/>
            <person name="Paez-Espino D."/>
            <person name="Jungbluth S."/>
            <person name="Walsh D.A."/>
            <person name="Denef V.J."/>
            <person name="McMahon K.D."/>
            <person name="Konstantinidis K.T."/>
            <person name="Eloe-Fadrosh E.A."/>
            <person name="Kyrpides N.C."/>
            <person name="Woyke T."/>
        </authorList>
    </citation>
    <scope>NUCLEOTIDE SEQUENCE</scope>
    <source>
        <strain evidence="3">GVMAG-S-ERX556106-38</strain>
    </source>
</reference>
<dbReference type="PROSITE" id="PS51925">
    <property type="entry name" value="SWIB_MDM2"/>
    <property type="match status" value="1"/>
</dbReference>
<evidence type="ECO:0000259" key="2">
    <source>
        <dbReference type="PROSITE" id="PS51925"/>
    </source>
</evidence>
<dbReference type="CDD" id="cd10567">
    <property type="entry name" value="SWIB-MDM2_like"/>
    <property type="match status" value="1"/>
</dbReference>
<dbReference type="Pfam" id="PF02201">
    <property type="entry name" value="SWIB"/>
    <property type="match status" value="1"/>
</dbReference>
<dbReference type="InterPro" id="IPR003121">
    <property type="entry name" value="SWIB_MDM2_domain"/>
</dbReference>
<accession>A0A6C0FDI9</accession>
<name>A0A6C0FDI9_9ZZZZ</name>
<evidence type="ECO:0000256" key="1">
    <source>
        <dbReference type="SAM" id="MobiDB-lite"/>
    </source>
</evidence>
<dbReference type="InterPro" id="IPR019835">
    <property type="entry name" value="SWIB_domain"/>
</dbReference>
<dbReference type="PANTHER" id="PTHR13844">
    <property type="entry name" value="SWI/SNF-RELATED MATRIX-ASSOCIATED ACTIN-DEPENDENT REGULATOR OF CHROMATIN SUBFAMILY D"/>
    <property type="match status" value="1"/>
</dbReference>
<feature type="domain" description="DM2" evidence="2">
    <location>
        <begin position="116"/>
        <end position="199"/>
    </location>
</feature>
<dbReference type="AlphaFoldDB" id="A0A6C0FDI9"/>
<dbReference type="SMART" id="SM00151">
    <property type="entry name" value="SWIB"/>
    <property type="match status" value="1"/>
</dbReference>
<dbReference type="Gene3D" id="1.10.245.10">
    <property type="entry name" value="SWIB/MDM2 domain"/>
    <property type="match status" value="1"/>
</dbReference>
<dbReference type="InterPro" id="IPR036885">
    <property type="entry name" value="SWIB_MDM2_dom_sf"/>
</dbReference>
<protein>
    <recommendedName>
        <fullName evidence="2">DM2 domain-containing protein</fullName>
    </recommendedName>
</protein>
<feature type="region of interest" description="Disordered" evidence="1">
    <location>
        <begin position="98"/>
        <end position="118"/>
    </location>
</feature>
<feature type="region of interest" description="Disordered" evidence="1">
    <location>
        <begin position="1"/>
        <end position="27"/>
    </location>
</feature>
<proteinExistence type="predicted"/>
<evidence type="ECO:0000313" key="3">
    <source>
        <dbReference type="EMBL" id="QHT38629.1"/>
    </source>
</evidence>
<dbReference type="EMBL" id="MN738832">
    <property type="protein sequence ID" value="QHT38629.1"/>
    <property type="molecule type" value="Genomic_DNA"/>
</dbReference>
<dbReference type="SUPFAM" id="SSF47592">
    <property type="entry name" value="SWIB/MDM2 domain"/>
    <property type="match status" value="1"/>
</dbReference>